<sequence>MTASSPESASHPSFPRTAAVGETQKCVSSAPACRNRPLLSVARRVRELEKALLRRELSLRVVRCMSLLQEHIHEDKRVPAVGPDLSGQQETHPLLSPQWPFQTSSGPSCGEHVTIDGSAPMVRRGSRTDLQFVSSPSFVEGDSGPRLATALALEASVSTFSNSSQTLCFVDDR</sequence>
<comment type="caution">
    <text evidence="1">The sequence shown here is derived from an EMBL/GenBank/DDBJ whole genome shotgun (WGS) entry which is preliminary data.</text>
</comment>
<gene>
    <name evidence="1" type="ORF">BDR25DRAFT_109789</name>
</gene>
<dbReference type="Proteomes" id="UP000799755">
    <property type="component" value="Unassembled WGS sequence"/>
</dbReference>
<proteinExistence type="predicted"/>
<name>A0ACB6R5K2_9PLEO</name>
<dbReference type="EMBL" id="MU003497">
    <property type="protein sequence ID" value="KAF2474558.1"/>
    <property type="molecule type" value="Genomic_DNA"/>
</dbReference>
<accession>A0ACB6R5K2</accession>
<keyword evidence="2" id="KW-1185">Reference proteome</keyword>
<reference evidence="1" key="1">
    <citation type="journal article" date="2020" name="Stud. Mycol.">
        <title>101 Dothideomycetes genomes: a test case for predicting lifestyles and emergence of pathogens.</title>
        <authorList>
            <person name="Haridas S."/>
            <person name="Albert R."/>
            <person name="Binder M."/>
            <person name="Bloem J."/>
            <person name="Labutti K."/>
            <person name="Salamov A."/>
            <person name="Andreopoulos B."/>
            <person name="Baker S."/>
            <person name="Barry K."/>
            <person name="Bills G."/>
            <person name="Bluhm B."/>
            <person name="Cannon C."/>
            <person name="Castanera R."/>
            <person name="Culley D."/>
            <person name="Daum C."/>
            <person name="Ezra D."/>
            <person name="Gonzalez J."/>
            <person name="Henrissat B."/>
            <person name="Kuo A."/>
            <person name="Liang C."/>
            <person name="Lipzen A."/>
            <person name="Lutzoni F."/>
            <person name="Magnuson J."/>
            <person name="Mondo S."/>
            <person name="Nolan M."/>
            <person name="Ohm R."/>
            <person name="Pangilinan J."/>
            <person name="Park H.-J."/>
            <person name="Ramirez L."/>
            <person name="Alfaro M."/>
            <person name="Sun H."/>
            <person name="Tritt A."/>
            <person name="Yoshinaga Y."/>
            <person name="Zwiers L.-H."/>
            <person name="Turgeon B."/>
            <person name="Goodwin S."/>
            <person name="Spatafora J."/>
            <person name="Crous P."/>
            <person name="Grigoriev I."/>
        </authorList>
    </citation>
    <scope>NUCLEOTIDE SEQUENCE</scope>
    <source>
        <strain evidence="1">ATCC 200398</strain>
    </source>
</reference>
<organism evidence="1 2">
    <name type="scientific">Lindgomyces ingoldianus</name>
    <dbReference type="NCBI Taxonomy" id="673940"/>
    <lineage>
        <taxon>Eukaryota</taxon>
        <taxon>Fungi</taxon>
        <taxon>Dikarya</taxon>
        <taxon>Ascomycota</taxon>
        <taxon>Pezizomycotina</taxon>
        <taxon>Dothideomycetes</taxon>
        <taxon>Pleosporomycetidae</taxon>
        <taxon>Pleosporales</taxon>
        <taxon>Lindgomycetaceae</taxon>
        <taxon>Lindgomyces</taxon>
    </lineage>
</organism>
<protein>
    <submittedName>
        <fullName evidence="1">Uncharacterized protein</fullName>
    </submittedName>
</protein>
<evidence type="ECO:0000313" key="2">
    <source>
        <dbReference type="Proteomes" id="UP000799755"/>
    </source>
</evidence>
<evidence type="ECO:0000313" key="1">
    <source>
        <dbReference type="EMBL" id="KAF2474558.1"/>
    </source>
</evidence>